<evidence type="ECO:0000313" key="2">
    <source>
        <dbReference type="Proteomes" id="UP000199052"/>
    </source>
</evidence>
<proteinExistence type="predicted"/>
<reference evidence="1 2" key="1">
    <citation type="submission" date="2016-10" db="EMBL/GenBank/DDBJ databases">
        <authorList>
            <person name="de Groot N.N."/>
        </authorList>
    </citation>
    <scope>NUCLEOTIDE SEQUENCE [LARGE SCALE GENOMIC DNA]</scope>
    <source>
        <strain evidence="1 2">CPCC 202808</strain>
    </source>
</reference>
<organism evidence="1 2">
    <name type="scientific">Actinopolymorpha cephalotaxi</name>
    <dbReference type="NCBI Taxonomy" id="504797"/>
    <lineage>
        <taxon>Bacteria</taxon>
        <taxon>Bacillati</taxon>
        <taxon>Actinomycetota</taxon>
        <taxon>Actinomycetes</taxon>
        <taxon>Propionibacteriales</taxon>
        <taxon>Actinopolymorphaceae</taxon>
        <taxon>Actinopolymorpha</taxon>
    </lineage>
</organism>
<dbReference type="EMBL" id="FOOI01000011">
    <property type="protein sequence ID" value="SFH06983.1"/>
    <property type="molecule type" value="Genomic_DNA"/>
</dbReference>
<dbReference type="SUPFAM" id="SSF56112">
    <property type="entry name" value="Protein kinase-like (PK-like)"/>
    <property type="match status" value="1"/>
</dbReference>
<protein>
    <recommendedName>
        <fullName evidence="3">Phosphotransferase enzyme family protein</fullName>
    </recommendedName>
</protein>
<name>A0A1I2X0E8_9ACTN</name>
<evidence type="ECO:0000313" key="1">
    <source>
        <dbReference type="EMBL" id="SFH06983.1"/>
    </source>
</evidence>
<dbReference type="STRING" id="504797.SAMN05421678_111208"/>
<accession>A0A1I2X0E8</accession>
<sequence length="295" mass="33010">MWRVDCRESRYWFKVNGRARWEGAVQTVVAALAPEYVHGPVAEERSRGWTLTRDSGPLLRTALESSARVEVEALAPMLADYARLQRRTLGYRDLFASAGIPKALAAVPDAAAEAQAFHLAGLSANDPRRITEAQYDHVLSALPALREAAKVLVEGPVPMALDQGDLWPGNIGCPVDGGSFRFFDFADASWSHPFGSLAMMVVECVYRWEVPQPADAVNLREERTREVIDTYLREWTDFAPIEDLRELAGYALRVAPLNRAAAWIRNLEDAGPDDLDRYGRMPWAWLEDVTKPVFI</sequence>
<dbReference type="InterPro" id="IPR011009">
    <property type="entry name" value="Kinase-like_dom_sf"/>
</dbReference>
<gene>
    <name evidence="1" type="ORF">SAMN05421678_111208</name>
</gene>
<dbReference type="AlphaFoldDB" id="A0A1I2X0E8"/>
<evidence type="ECO:0008006" key="3">
    <source>
        <dbReference type="Google" id="ProtNLM"/>
    </source>
</evidence>
<dbReference type="Proteomes" id="UP000199052">
    <property type="component" value="Unassembled WGS sequence"/>
</dbReference>